<dbReference type="GO" id="GO:0005789">
    <property type="term" value="C:endoplasmic reticulum membrane"/>
    <property type="evidence" value="ECO:0007669"/>
    <property type="project" value="TreeGrafter"/>
</dbReference>
<dbReference type="Pfam" id="PF01151">
    <property type="entry name" value="ELO"/>
    <property type="match status" value="1"/>
</dbReference>
<organism evidence="11 12">
    <name type="scientific">Cimex lectularius</name>
    <name type="common">Bed bug</name>
    <name type="synonym">Acanthia lectularia</name>
    <dbReference type="NCBI Taxonomy" id="79782"/>
    <lineage>
        <taxon>Eukaryota</taxon>
        <taxon>Metazoa</taxon>
        <taxon>Ecdysozoa</taxon>
        <taxon>Arthropoda</taxon>
        <taxon>Hexapoda</taxon>
        <taxon>Insecta</taxon>
        <taxon>Pterygota</taxon>
        <taxon>Neoptera</taxon>
        <taxon>Paraneoptera</taxon>
        <taxon>Hemiptera</taxon>
        <taxon>Heteroptera</taxon>
        <taxon>Panheteroptera</taxon>
        <taxon>Cimicomorpha</taxon>
        <taxon>Cimicidae</taxon>
        <taxon>Cimex</taxon>
    </lineage>
</organism>
<accession>A0A8I6RJG5</accession>
<keyword evidence="7 10" id="KW-0443">Lipid metabolism</keyword>
<evidence type="ECO:0000256" key="6">
    <source>
        <dbReference type="ARBA" id="ARBA00022989"/>
    </source>
</evidence>
<dbReference type="GO" id="GO:0019367">
    <property type="term" value="P:fatty acid elongation, saturated fatty acid"/>
    <property type="evidence" value="ECO:0007669"/>
    <property type="project" value="TreeGrafter"/>
</dbReference>
<comment type="subcellular location">
    <subcellularLocation>
        <location evidence="1">Membrane</location>
        <topology evidence="1">Multi-pass membrane protein</topology>
    </subcellularLocation>
</comment>
<dbReference type="PANTHER" id="PTHR11157">
    <property type="entry name" value="FATTY ACID ACYL TRANSFERASE-RELATED"/>
    <property type="match status" value="1"/>
</dbReference>
<dbReference type="InterPro" id="IPR030457">
    <property type="entry name" value="ELO_CS"/>
</dbReference>
<reference evidence="11" key="1">
    <citation type="submission" date="2022-01" db="UniProtKB">
        <authorList>
            <consortium name="EnsemblMetazoa"/>
        </authorList>
    </citation>
    <scope>IDENTIFICATION</scope>
</reference>
<dbReference type="EnsemblMetazoa" id="XM_014391874.2">
    <property type="protein sequence ID" value="XP_014247360.1"/>
    <property type="gene ID" value="LOC106665458"/>
</dbReference>
<dbReference type="GO" id="GO:0009922">
    <property type="term" value="F:fatty acid elongase activity"/>
    <property type="evidence" value="ECO:0007669"/>
    <property type="project" value="UniProtKB-EC"/>
</dbReference>
<keyword evidence="5 10" id="KW-0276">Fatty acid metabolism</keyword>
<evidence type="ECO:0000256" key="8">
    <source>
        <dbReference type="ARBA" id="ARBA00023136"/>
    </source>
</evidence>
<comment type="catalytic activity">
    <reaction evidence="10">
        <text>a very-long-chain acyl-CoA + malonyl-CoA + H(+) = a very-long-chain 3-oxoacyl-CoA + CO2 + CoA</text>
        <dbReference type="Rhea" id="RHEA:32727"/>
        <dbReference type="ChEBI" id="CHEBI:15378"/>
        <dbReference type="ChEBI" id="CHEBI:16526"/>
        <dbReference type="ChEBI" id="CHEBI:57287"/>
        <dbReference type="ChEBI" id="CHEBI:57384"/>
        <dbReference type="ChEBI" id="CHEBI:90725"/>
        <dbReference type="ChEBI" id="CHEBI:90736"/>
        <dbReference type="EC" id="2.3.1.199"/>
    </reaction>
</comment>
<keyword evidence="12" id="KW-1185">Reference proteome</keyword>
<dbReference type="GO" id="GO:0030148">
    <property type="term" value="P:sphingolipid biosynthetic process"/>
    <property type="evidence" value="ECO:0007669"/>
    <property type="project" value="TreeGrafter"/>
</dbReference>
<feature type="transmembrane region" description="Helical" evidence="10">
    <location>
        <begin position="178"/>
        <end position="197"/>
    </location>
</feature>
<evidence type="ECO:0000256" key="5">
    <source>
        <dbReference type="ARBA" id="ARBA00022832"/>
    </source>
</evidence>
<dbReference type="RefSeq" id="XP_014247360.1">
    <property type="nucleotide sequence ID" value="XM_014391874.2"/>
</dbReference>
<keyword evidence="6 10" id="KW-1133">Transmembrane helix</keyword>
<evidence type="ECO:0000313" key="12">
    <source>
        <dbReference type="Proteomes" id="UP000494040"/>
    </source>
</evidence>
<dbReference type="GO" id="GO:0034626">
    <property type="term" value="P:fatty acid elongation, polyunsaturated fatty acid"/>
    <property type="evidence" value="ECO:0007669"/>
    <property type="project" value="TreeGrafter"/>
</dbReference>
<comment type="similarity">
    <text evidence="10">Belongs to the ELO family.</text>
</comment>
<dbReference type="GeneID" id="106665458"/>
<dbReference type="PANTHER" id="PTHR11157:SF21">
    <property type="entry name" value="ELONGATION OF VERY LONG CHAIN FATTY ACIDS PROTEIN"/>
    <property type="match status" value="1"/>
</dbReference>
<evidence type="ECO:0000256" key="1">
    <source>
        <dbReference type="ARBA" id="ARBA00004141"/>
    </source>
</evidence>
<evidence type="ECO:0000313" key="11">
    <source>
        <dbReference type="EnsemblMetazoa" id="XP_014247360.1"/>
    </source>
</evidence>
<dbReference type="GO" id="GO:0042761">
    <property type="term" value="P:very long-chain fatty acid biosynthetic process"/>
    <property type="evidence" value="ECO:0007669"/>
    <property type="project" value="TreeGrafter"/>
</dbReference>
<evidence type="ECO:0000256" key="2">
    <source>
        <dbReference type="ARBA" id="ARBA00022516"/>
    </source>
</evidence>
<evidence type="ECO:0000256" key="10">
    <source>
        <dbReference type="RuleBase" id="RU361115"/>
    </source>
</evidence>
<feature type="transmembrane region" description="Helical" evidence="10">
    <location>
        <begin position="209"/>
        <end position="229"/>
    </location>
</feature>
<keyword evidence="4 10" id="KW-0812">Transmembrane</keyword>
<dbReference type="EC" id="2.3.1.199" evidence="10"/>
<dbReference type="RefSeq" id="XP_014247359.1">
    <property type="nucleotide sequence ID" value="XM_014391873.2"/>
</dbReference>
<keyword evidence="2 10" id="KW-0444">Lipid biosynthesis</keyword>
<evidence type="ECO:0000256" key="9">
    <source>
        <dbReference type="ARBA" id="ARBA00023160"/>
    </source>
</evidence>
<feature type="transmembrane region" description="Helical" evidence="10">
    <location>
        <begin position="241"/>
        <end position="260"/>
    </location>
</feature>
<feature type="transmembrane region" description="Helical" evidence="10">
    <location>
        <begin position="147"/>
        <end position="166"/>
    </location>
</feature>
<keyword evidence="3 10" id="KW-0808">Transferase</keyword>
<evidence type="ECO:0000256" key="4">
    <source>
        <dbReference type="ARBA" id="ARBA00022692"/>
    </source>
</evidence>
<dbReference type="OrthoDB" id="434092at2759"/>
<dbReference type="InterPro" id="IPR002076">
    <property type="entry name" value="ELO_fam"/>
</dbReference>
<feature type="transmembrane region" description="Helical" evidence="10">
    <location>
        <begin position="27"/>
        <end position="47"/>
    </location>
</feature>
<evidence type="ECO:0000256" key="7">
    <source>
        <dbReference type="ARBA" id="ARBA00023098"/>
    </source>
</evidence>
<sequence>MAALLKYCYDMHNYLFIELADKEISNYMLMGSPLPMMLIIGIYYYFIFYGGRKLMENHKPFKLNNIMAAFNIVQIIANMFLVVKIFPIMFNIYKNNMFCLSFENIPNSDKHQVLSQLRYWRYFYVMLKLSDLFDTVFMVLKKNYHQITFLHVYHHVGMCIGTWLIVKLTSSNHEAFTAGINAIIHVTMYTYYLLSLYNKNVKSLGWKKFITQLQLIQFILIFYHHVVTILDPNCSVPKLPILIYMTQVALMIVLFSQFYFQAYIKTKKLNKQDYKQH</sequence>
<protein>
    <recommendedName>
        <fullName evidence="10">Elongation of very long chain fatty acids protein</fullName>
        <ecNumber evidence="10">2.3.1.199</ecNumber>
    </recommendedName>
    <alternativeName>
        <fullName evidence="10">Very-long-chain 3-oxoacyl-CoA synthase</fullName>
    </alternativeName>
</protein>
<name>A0A8I6RJG5_CIMLE</name>
<feature type="transmembrane region" description="Helical" evidence="10">
    <location>
        <begin position="68"/>
        <end position="93"/>
    </location>
</feature>
<dbReference type="OMA" id="ERWITYI"/>
<dbReference type="EnsemblMetazoa" id="XM_014391873.2">
    <property type="protein sequence ID" value="XP_014247359.1"/>
    <property type="gene ID" value="LOC106665458"/>
</dbReference>
<dbReference type="Proteomes" id="UP000494040">
    <property type="component" value="Unassembled WGS sequence"/>
</dbReference>
<dbReference type="PROSITE" id="PS01188">
    <property type="entry name" value="ELO"/>
    <property type="match status" value="1"/>
</dbReference>
<dbReference type="KEGG" id="clec:106665458"/>
<proteinExistence type="inferred from homology"/>
<keyword evidence="8 10" id="KW-0472">Membrane</keyword>
<keyword evidence="9 10" id="KW-0275">Fatty acid biosynthesis</keyword>
<dbReference type="GO" id="GO:0034625">
    <property type="term" value="P:fatty acid elongation, monounsaturated fatty acid"/>
    <property type="evidence" value="ECO:0007669"/>
    <property type="project" value="TreeGrafter"/>
</dbReference>
<evidence type="ECO:0000256" key="3">
    <source>
        <dbReference type="ARBA" id="ARBA00022679"/>
    </source>
</evidence>
<dbReference type="AlphaFoldDB" id="A0A8I6RJG5"/>